<sequence>MGNTEQSDTAHDTERQGSEGITDALRELILTGELAAGARIRQEELAERFATSRMPVRVALRQLEAEELIVLRPHAGAWVSDVDPEDFSQTYQLREALEPFAIRASLPKLTDEHRREIHEHALRTAEVTGQPEHVEEFTRRDREFHLATFAGVRGESLYDRVVQLWNKTQRYRRVTVPQFSGDDHLATRADHELICYYIDHSDAEALGEVLRLHIRRTRILGESVIAQQHEG</sequence>
<evidence type="ECO:0000313" key="6">
    <source>
        <dbReference type="EMBL" id="MFD2759188.1"/>
    </source>
</evidence>
<keyword evidence="1" id="KW-0805">Transcription regulation</keyword>
<feature type="compositionally biased region" description="Basic and acidic residues" evidence="4">
    <location>
        <begin position="8"/>
        <end position="17"/>
    </location>
</feature>
<dbReference type="SUPFAM" id="SSF48008">
    <property type="entry name" value="GntR ligand-binding domain-like"/>
    <property type="match status" value="1"/>
</dbReference>
<dbReference type="Proteomes" id="UP001597492">
    <property type="component" value="Unassembled WGS sequence"/>
</dbReference>
<feature type="region of interest" description="Disordered" evidence="4">
    <location>
        <begin position="1"/>
        <end position="21"/>
    </location>
</feature>
<keyword evidence="7" id="KW-1185">Reference proteome</keyword>
<protein>
    <submittedName>
        <fullName evidence="6">GntR family transcriptional regulator</fullName>
    </submittedName>
</protein>
<dbReference type="PANTHER" id="PTHR43537">
    <property type="entry name" value="TRANSCRIPTIONAL REGULATOR, GNTR FAMILY"/>
    <property type="match status" value="1"/>
</dbReference>
<keyword evidence="3" id="KW-0804">Transcription</keyword>
<dbReference type="InterPro" id="IPR008920">
    <property type="entry name" value="TF_FadR/GntR_C"/>
</dbReference>
<dbReference type="SMART" id="SM00895">
    <property type="entry name" value="FCD"/>
    <property type="match status" value="1"/>
</dbReference>
<organism evidence="6 7">
    <name type="scientific">Gulosibacter faecalis</name>
    <dbReference type="NCBI Taxonomy" id="272240"/>
    <lineage>
        <taxon>Bacteria</taxon>
        <taxon>Bacillati</taxon>
        <taxon>Actinomycetota</taxon>
        <taxon>Actinomycetes</taxon>
        <taxon>Micrococcales</taxon>
        <taxon>Microbacteriaceae</taxon>
        <taxon>Gulosibacter</taxon>
    </lineage>
</organism>
<dbReference type="EMBL" id="JBHUNE010000009">
    <property type="protein sequence ID" value="MFD2759188.1"/>
    <property type="molecule type" value="Genomic_DNA"/>
</dbReference>
<evidence type="ECO:0000256" key="3">
    <source>
        <dbReference type="ARBA" id="ARBA00023163"/>
    </source>
</evidence>
<dbReference type="Pfam" id="PF00392">
    <property type="entry name" value="GntR"/>
    <property type="match status" value="1"/>
</dbReference>
<name>A0ABW5UZN5_9MICO</name>
<dbReference type="CDD" id="cd07377">
    <property type="entry name" value="WHTH_GntR"/>
    <property type="match status" value="1"/>
</dbReference>
<dbReference type="InterPro" id="IPR000524">
    <property type="entry name" value="Tscrpt_reg_HTH_GntR"/>
</dbReference>
<dbReference type="Gene3D" id="1.20.120.530">
    <property type="entry name" value="GntR ligand-binding domain-like"/>
    <property type="match status" value="1"/>
</dbReference>
<keyword evidence="2" id="KW-0238">DNA-binding</keyword>
<dbReference type="PANTHER" id="PTHR43537:SF49">
    <property type="entry name" value="TRANSCRIPTIONAL REGULATORY PROTEIN"/>
    <property type="match status" value="1"/>
</dbReference>
<dbReference type="InterPro" id="IPR036390">
    <property type="entry name" value="WH_DNA-bd_sf"/>
</dbReference>
<dbReference type="InterPro" id="IPR036388">
    <property type="entry name" value="WH-like_DNA-bd_sf"/>
</dbReference>
<evidence type="ECO:0000256" key="2">
    <source>
        <dbReference type="ARBA" id="ARBA00023125"/>
    </source>
</evidence>
<dbReference type="SUPFAM" id="SSF46785">
    <property type="entry name" value="Winged helix' DNA-binding domain"/>
    <property type="match status" value="1"/>
</dbReference>
<evidence type="ECO:0000256" key="1">
    <source>
        <dbReference type="ARBA" id="ARBA00023015"/>
    </source>
</evidence>
<dbReference type="Pfam" id="PF07729">
    <property type="entry name" value="FCD"/>
    <property type="match status" value="1"/>
</dbReference>
<dbReference type="PROSITE" id="PS50949">
    <property type="entry name" value="HTH_GNTR"/>
    <property type="match status" value="1"/>
</dbReference>
<reference evidence="7" key="1">
    <citation type="journal article" date="2019" name="Int. J. Syst. Evol. Microbiol.">
        <title>The Global Catalogue of Microorganisms (GCM) 10K type strain sequencing project: providing services to taxonomists for standard genome sequencing and annotation.</title>
        <authorList>
            <consortium name="The Broad Institute Genomics Platform"/>
            <consortium name="The Broad Institute Genome Sequencing Center for Infectious Disease"/>
            <person name="Wu L."/>
            <person name="Ma J."/>
        </authorList>
    </citation>
    <scope>NUCLEOTIDE SEQUENCE [LARGE SCALE GENOMIC DNA]</scope>
    <source>
        <strain evidence="7">TISTR 1514</strain>
    </source>
</reference>
<proteinExistence type="predicted"/>
<evidence type="ECO:0000259" key="5">
    <source>
        <dbReference type="PROSITE" id="PS50949"/>
    </source>
</evidence>
<feature type="domain" description="HTH gntR-type" evidence="5">
    <location>
        <begin position="15"/>
        <end position="82"/>
    </location>
</feature>
<dbReference type="RefSeq" id="WP_019618702.1">
    <property type="nucleotide sequence ID" value="NZ_JBHUNE010000009.1"/>
</dbReference>
<dbReference type="Gene3D" id="1.10.10.10">
    <property type="entry name" value="Winged helix-like DNA-binding domain superfamily/Winged helix DNA-binding domain"/>
    <property type="match status" value="1"/>
</dbReference>
<dbReference type="InterPro" id="IPR011711">
    <property type="entry name" value="GntR_C"/>
</dbReference>
<accession>A0ABW5UZN5</accession>
<dbReference type="SMART" id="SM00345">
    <property type="entry name" value="HTH_GNTR"/>
    <property type="match status" value="1"/>
</dbReference>
<evidence type="ECO:0000256" key="4">
    <source>
        <dbReference type="SAM" id="MobiDB-lite"/>
    </source>
</evidence>
<comment type="caution">
    <text evidence="6">The sequence shown here is derived from an EMBL/GenBank/DDBJ whole genome shotgun (WGS) entry which is preliminary data.</text>
</comment>
<gene>
    <name evidence="6" type="ORF">ACFSW7_12460</name>
</gene>
<evidence type="ECO:0000313" key="7">
    <source>
        <dbReference type="Proteomes" id="UP001597492"/>
    </source>
</evidence>